<accession>A0ABD0JRN7</accession>
<feature type="compositionally biased region" description="Basic and acidic residues" evidence="1">
    <location>
        <begin position="41"/>
        <end position="56"/>
    </location>
</feature>
<evidence type="ECO:0000313" key="3">
    <source>
        <dbReference type="Proteomes" id="UP001519460"/>
    </source>
</evidence>
<proteinExistence type="predicted"/>
<dbReference type="EMBL" id="JACVVK020000353">
    <property type="protein sequence ID" value="KAK7477345.1"/>
    <property type="molecule type" value="Genomic_DNA"/>
</dbReference>
<reference evidence="2 3" key="1">
    <citation type="journal article" date="2023" name="Sci. Data">
        <title>Genome assembly of the Korean intertidal mud-creeper Batillaria attramentaria.</title>
        <authorList>
            <person name="Patra A.K."/>
            <person name="Ho P.T."/>
            <person name="Jun S."/>
            <person name="Lee S.J."/>
            <person name="Kim Y."/>
            <person name="Won Y.J."/>
        </authorList>
    </citation>
    <scope>NUCLEOTIDE SEQUENCE [LARGE SCALE GENOMIC DNA]</scope>
    <source>
        <strain evidence="2">Wonlab-2016</strain>
    </source>
</reference>
<gene>
    <name evidence="2" type="ORF">BaRGS_00031410</name>
</gene>
<comment type="caution">
    <text evidence="2">The sequence shown here is derived from an EMBL/GenBank/DDBJ whole genome shotgun (WGS) entry which is preliminary data.</text>
</comment>
<keyword evidence="3" id="KW-1185">Reference proteome</keyword>
<sequence length="73" mass="8178">MQGKTSCHTPRFTFSRLLLASGEQRPPLRGVNSLSRGGNEAGRKWELRDSGTERVNHATGSRKYKTYKIQNSA</sequence>
<feature type="region of interest" description="Disordered" evidence="1">
    <location>
        <begin position="28"/>
        <end position="59"/>
    </location>
</feature>
<evidence type="ECO:0000313" key="2">
    <source>
        <dbReference type="EMBL" id="KAK7477345.1"/>
    </source>
</evidence>
<dbReference type="AlphaFoldDB" id="A0ABD0JRN7"/>
<dbReference type="Proteomes" id="UP001519460">
    <property type="component" value="Unassembled WGS sequence"/>
</dbReference>
<protein>
    <submittedName>
        <fullName evidence="2">Uncharacterized protein</fullName>
    </submittedName>
</protein>
<organism evidence="2 3">
    <name type="scientific">Batillaria attramentaria</name>
    <dbReference type="NCBI Taxonomy" id="370345"/>
    <lineage>
        <taxon>Eukaryota</taxon>
        <taxon>Metazoa</taxon>
        <taxon>Spiralia</taxon>
        <taxon>Lophotrochozoa</taxon>
        <taxon>Mollusca</taxon>
        <taxon>Gastropoda</taxon>
        <taxon>Caenogastropoda</taxon>
        <taxon>Sorbeoconcha</taxon>
        <taxon>Cerithioidea</taxon>
        <taxon>Batillariidae</taxon>
        <taxon>Batillaria</taxon>
    </lineage>
</organism>
<evidence type="ECO:0000256" key="1">
    <source>
        <dbReference type="SAM" id="MobiDB-lite"/>
    </source>
</evidence>
<name>A0ABD0JRN7_9CAEN</name>